<evidence type="ECO:0000256" key="7">
    <source>
        <dbReference type="RuleBase" id="RU910716"/>
    </source>
</evidence>
<feature type="transmembrane region" description="Helical" evidence="7">
    <location>
        <begin position="383"/>
        <end position="404"/>
    </location>
</feature>
<dbReference type="Proteomes" id="UP001274896">
    <property type="component" value="Unassembled WGS sequence"/>
</dbReference>
<dbReference type="GO" id="GO:1902742">
    <property type="term" value="P:apoptotic process involved in development"/>
    <property type="evidence" value="ECO:0007669"/>
    <property type="project" value="TreeGrafter"/>
</dbReference>
<feature type="transmembrane region" description="Helical" evidence="7">
    <location>
        <begin position="705"/>
        <end position="726"/>
    </location>
</feature>
<feature type="transmembrane region" description="Helical" evidence="7">
    <location>
        <begin position="665"/>
        <end position="685"/>
    </location>
</feature>
<evidence type="ECO:0000256" key="5">
    <source>
        <dbReference type="ARBA" id="ARBA00022989"/>
    </source>
</evidence>
<feature type="transmembrane region" description="Helical" evidence="7">
    <location>
        <begin position="789"/>
        <end position="810"/>
    </location>
</feature>
<feature type="transmembrane region" description="Helical" evidence="7">
    <location>
        <begin position="357"/>
        <end position="374"/>
    </location>
</feature>
<gene>
    <name evidence="9" type="ORF">QTP70_028167</name>
</gene>
<dbReference type="PANTHER" id="PTHR16024:SF19">
    <property type="entry name" value="XK-RELATED PROTEIN"/>
    <property type="match status" value="1"/>
</dbReference>
<dbReference type="EMBL" id="JAUCMX010000028">
    <property type="protein sequence ID" value="KAK3508412.1"/>
    <property type="molecule type" value="Genomic_DNA"/>
</dbReference>
<keyword evidence="3" id="KW-1003">Cell membrane</keyword>
<feature type="transmembrane region" description="Helical" evidence="7">
    <location>
        <begin position="545"/>
        <end position="569"/>
    </location>
</feature>
<feature type="transmembrane region" description="Helical" evidence="7">
    <location>
        <begin position="143"/>
        <end position="167"/>
    </location>
</feature>
<organism evidence="9 10">
    <name type="scientific">Hemibagrus guttatus</name>
    <dbReference type="NCBI Taxonomy" id="175788"/>
    <lineage>
        <taxon>Eukaryota</taxon>
        <taxon>Metazoa</taxon>
        <taxon>Chordata</taxon>
        <taxon>Craniata</taxon>
        <taxon>Vertebrata</taxon>
        <taxon>Euteleostomi</taxon>
        <taxon>Actinopterygii</taxon>
        <taxon>Neopterygii</taxon>
        <taxon>Teleostei</taxon>
        <taxon>Ostariophysi</taxon>
        <taxon>Siluriformes</taxon>
        <taxon>Bagridae</taxon>
        <taxon>Hemibagrus</taxon>
    </lineage>
</organism>
<evidence type="ECO:0000313" key="10">
    <source>
        <dbReference type="Proteomes" id="UP001274896"/>
    </source>
</evidence>
<keyword evidence="6 7" id="KW-0472">Membrane</keyword>
<feature type="region of interest" description="Disordered" evidence="8">
    <location>
        <begin position="886"/>
        <end position="906"/>
    </location>
</feature>
<comment type="similarity">
    <text evidence="2 7">Belongs to the XK family.</text>
</comment>
<feature type="transmembrane region" description="Helical" evidence="7">
    <location>
        <begin position="327"/>
        <end position="345"/>
    </location>
</feature>
<comment type="caution">
    <text evidence="9">The sequence shown here is derived from an EMBL/GenBank/DDBJ whole genome shotgun (WGS) entry which is preliminary data.</text>
</comment>
<dbReference type="Pfam" id="PF09815">
    <property type="entry name" value="XK-related"/>
    <property type="match status" value="2"/>
</dbReference>
<feature type="transmembrane region" description="Helical" evidence="7">
    <location>
        <begin position="300"/>
        <end position="320"/>
    </location>
</feature>
<feature type="transmembrane region" description="Helical" evidence="7">
    <location>
        <begin position="420"/>
        <end position="442"/>
    </location>
</feature>
<dbReference type="AlphaFoldDB" id="A0AAE0UKV2"/>
<dbReference type="GO" id="GO:0070782">
    <property type="term" value="P:phosphatidylserine exposure on apoptotic cell surface"/>
    <property type="evidence" value="ECO:0007669"/>
    <property type="project" value="TreeGrafter"/>
</dbReference>
<keyword evidence="4 7" id="KW-0812">Transmembrane</keyword>
<evidence type="ECO:0000256" key="6">
    <source>
        <dbReference type="ARBA" id="ARBA00023136"/>
    </source>
</evidence>
<sequence>PIRHVFGLGEDAQVPGGNPQSIRRTCKLHTHTEQRQESTPQPQRYEANVLNVVVVETCLRRQKHRGVKLNAVCLFCLVCFISSISTHIFHPEPVSARAMEEGIPFHFAFSDVVVLFLSLIFFLLDVVLDLLAMECLYVEKEYFSLGLLIFLLLGSSVVIQIFSWIWYSDPNKTAPETKVESFIRRHGVLGLVHICQLGVFLRFAAAMEISICRFTQRDFFLKRDTIHMKHDLSTLRLFEAFSENVPQLLLMTPFFMQMQEIQFFTVLKIISLAFSVLSYQRNMHAFVPEKREMRWSSLPFYFLWNLFLIGPRVLCTSLFASALPCYFAAHFFSMWTLLVLWAWWQKTDFMDSKAGEWLYRATVALIWYFSWFNVRSGSTKLKAIVYHVVMGSDTMLLLGLWWWWRSVESARLGPLPIDPYLLIAVLVTIYITGIFLRMLYYWKFHRKQTDLQMDENDPKSHANSERDAKRYAVVETDLREISSFSCQCVTQQKETIPARAMEEGFPFHLTVPDVCFSFLSLILFLADVSLDLWAVAGLYEEEKYFPMGLLIFLLLGSSVLMQIYSWIWYSDPDETDPKTKVEEFFRRHNLLGPVHIFQLGIVLRFAELILTTPCRYNQHDLHQKGVTVFLNHDLSMLRLFEAFSENTSQLVLMIALTVNMQDQQLFTVAKIVGSLSSLSLSLVTYHRSMRAFIPEKHKMGWSSSAMYFLWNLFLIGPRVVGVSLFASALPCHFAAHFLSLWTLLVLWAWWQKTDFMDSKAGEWLYRATVALIWYFTWFNVRSGSTKLKAIVYHVVMGSDTMLLLGLWWWWRSVESARLGPLPIDPYLLIAVLVTIYITGIFLRMLYYWKFHPNKPDLQIRLAAEDKNPDLEPQALLKRPACMDIEQTDTPAPSPSTSSTVTPPTQRTVTGIHKRMKIMAENFYY</sequence>
<feature type="transmembrane region" description="Helical" evidence="7">
    <location>
        <begin position="514"/>
        <end position="539"/>
    </location>
</feature>
<feature type="transmembrane region" description="Helical" evidence="7">
    <location>
        <begin position="187"/>
        <end position="207"/>
    </location>
</feature>
<comment type="caution">
    <text evidence="7">Lacks conserved residue(s) required for the propagation of feature annotation.</text>
</comment>
<feature type="transmembrane region" description="Helical" evidence="7">
    <location>
        <begin position="261"/>
        <end position="280"/>
    </location>
</feature>
<keyword evidence="5 7" id="KW-1133">Transmembrane helix</keyword>
<evidence type="ECO:0000256" key="2">
    <source>
        <dbReference type="ARBA" id="ARBA00008789"/>
    </source>
</evidence>
<feature type="non-terminal residue" evidence="9">
    <location>
        <position position="1"/>
    </location>
</feature>
<proteinExistence type="inferred from homology"/>
<feature type="transmembrane region" description="Helical" evidence="7">
    <location>
        <begin position="733"/>
        <end position="751"/>
    </location>
</feature>
<feature type="transmembrane region" description="Helical" evidence="7">
    <location>
        <begin position="826"/>
        <end position="848"/>
    </location>
</feature>
<dbReference type="InterPro" id="IPR050895">
    <property type="entry name" value="XK-related_scramblase"/>
</dbReference>
<accession>A0AAE0UKV2</accession>
<feature type="transmembrane region" description="Helical" evidence="7">
    <location>
        <begin position="69"/>
        <end position="89"/>
    </location>
</feature>
<name>A0AAE0UKV2_9TELE</name>
<feature type="compositionally biased region" description="Low complexity" evidence="8">
    <location>
        <begin position="887"/>
        <end position="906"/>
    </location>
</feature>
<feature type="transmembrane region" description="Helical" evidence="7">
    <location>
        <begin position="590"/>
        <end position="610"/>
    </location>
</feature>
<feature type="transmembrane region" description="Helical" evidence="7">
    <location>
        <begin position="109"/>
        <end position="131"/>
    </location>
</feature>
<keyword evidence="10" id="KW-1185">Reference proteome</keyword>
<dbReference type="PANTHER" id="PTHR16024">
    <property type="entry name" value="XK-RELATED PROTEIN"/>
    <property type="match status" value="1"/>
</dbReference>
<protein>
    <recommendedName>
        <fullName evidence="7">XK-related protein</fullName>
    </recommendedName>
</protein>
<evidence type="ECO:0000256" key="8">
    <source>
        <dbReference type="SAM" id="MobiDB-lite"/>
    </source>
</evidence>
<dbReference type="InterPro" id="IPR018629">
    <property type="entry name" value="XK-rel"/>
</dbReference>
<comment type="subcellular location">
    <subcellularLocation>
        <location evidence="1">Cell membrane</location>
        <topology evidence="1">Multi-pass membrane protein</topology>
    </subcellularLocation>
    <subcellularLocation>
        <location evidence="7">Membrane</location>
        <topology evidence="7">Multi-pass membrane protein</topology>
    </subcellularLocation>
</comment>
<dbReference type="GO" id="GO:0005886">
    <property type="term" value="C:plasma membrane"/>
    <property type="evidence" value="ECO:0007669"/>
    <property type="project" value="UniProtKB-SubCell"/>
</dbReference>
<evidence type="ECO:0000256" key="4">
    <source>
        <dbReference type="ARBA" id="ARBA00022692"/>
    </source>
</evidence>
<evidence type="ECO:0000256" key="1">
    <source>
        <dbReference type="ARBA" id="ARBA00004651"/>
    </source>
</evidence>
<evidence type="ECO:0000313" key="9">
    <source>
        <dbReference type="EMBL" id="KAK3508412.1"/>
    </source>
</evidence>
<evidence type="ECO:0000256" key="3">
    <source>
        <dbReference type="ARBA" id="ARBA00022475"/>
    </source>
</evidence>
<reference evidence="9" key="1">
    <citation type="submission" date="2023-06" db="EMBL/GenBank/DDBJ databases">
        <title>Male Hemibagrus guttatus genome.</title>
        <authorList>
            <person name="Bian C."/>
        </authorList>
    </citation>
    <scope>NUCLEOTIDE SEQUENCE</scope>
    <source>
        <strain evidence="9">Male_cb2023</strain>
        <tissue evidence="9">Muscle</tissue>
    </source>
</reference>
<dbReference type="GO" id="GO:0043652">
    <property type="term" value="P:engulfment of apoptotic cell"/>
    <property type="evidence" value="ECO:0007669"/>
    <property type="project" value="TreeGrafter"/>
</dbReference>